<keyword evidence="2" id="KW-0472">Membrane</keyword>
<feature type="region of interest" description="Disordered" evidence="1">
    <location>
        <begin position="1"/>
        <end position="22"/>
    </location>
</feature>
<evidence type="ECO:0000313" key="4">
    <source>
        <dbReference type="Proteomes" id="UP000481339"/>
    </source>
</evidence>
<dbReference type="Proteomes" id="UP000481339">
    <property type="component" value="Unassembled WGS sequence"/>
</dbReference>
<feature type="transmembrane region" description="Helical" evidence="2">
    <location>
        <begin position="24"/>
        <end position="46"/>
    </location>
</feature>
<keyword evidence="4" id="KW-1185">Reference proteome</keyword>
<reference evidence="3 4" key="1">
    <citation type="submission" date="2019-09" db="EMBL/GenBank/DDBJ databases">
        <title>Phylogeny of genus Pseudoclavibacter and closely related genus.</title>
        <authorList>
            <person name="Li Y."/>
        </authorList>
    </citation>
    <scope>NUCLEOTIDE SEQUENCE [LARGE SCALE GENOMIC DNA]</scope>
    <source>
        <strain evidence="3 4">JCM 16921</strain>
    </source>
</reference>
<dbReference type="EMBL" id="WBKA01000001">
    <property type="protein sequence ID" value="KAB1633560.1"/>
    <property type="molecule type" value="Genomic_DNA"/>
</dbReference>
<evidence type="ECO:0000313" key="3">
    <source>
        <dbReference type="EMBL" id="KAB1633560.1"/>
    </source>
</evidence>
<accession>A0A7C8FY07</accession>
<keyword evidence="2" id="KW-1133">Transmembrane helix</keyword>
<organism evidence="3 4">
    <name type="scientific">Pseudoclavibacter caeni</name>
    <dbReference type="NCBI Taxonomy" id="908846"/>
    <lineage>
        <taxon>Bacteria</taxon>
        <taxon>Bacillati</taxon>
        <taxon>Actinomycetota</taxon>
        <taxon>Actinomycetes</taxon>
        <taxon>Micrococcales</taxon>
        <taxon>Microbacteriaceae</taxon>
        <taxon>Pseudoclavibacter</taxon>
    </lineage>
</organism>
<dbReference type="RefSeq" id="WP_158035338.1">
    <property type="nucleotide sequence ID" value="NZ_BAAAZV010000006.1"/>
</dbReference>
<comment type="caution">
    <text evidence="3">The sequence shown here is derived from an EMBL/GenBank/DDBJ whole genome shotgun (WGS) entry which is preliminary data.</text>
</comment>
<keyword evidence="2" id="KW-0812">Transmembrane</keyword>
<protein>
    <submittedName>
        <fullName evidence="3">Uncharacterized protein</fullName>
    </submittedName>
</protein>
<gene>
    <name evidence="3" type="ORF">F8O02_01110</name>
</gene>
<sequence length="91" mass="9068">MSDEATGLVPGRATRRRNSSGRTAAAAGGIDIGGGTLGTLVAFVAMSKIGDVTSSTSGFGTASVGFGLVLLLLSSLAVIAFGILTIVLRRR</sequence>
<feature type="transmembrane region" description="Helical" evidence="2">
    <location>
        <begin position="66"/>
        <end position="88"/>
    </location>
</feature>
<name>A0A7C8FY07_9MICO</name>
<evidence type="ECO:0000256" key="1">
    <source>
        <dbReference type="SAM" id="MobiDB-lite"/>
    </source>
</evidence>
<proteinExistence type="predicted"/>
<evidence type="ECO:0000256" key="2">
    <source>
        <dbReference type="SAM" id="Phobius"/>
    </source>
</evidence>
<dbReference type="AlphaFoldDB" id="A0A7C8FY07"/>